<feature type="domain" description="PIN" evidence="9">
    <location>
        <begin position="5"/>
        <end position="122"/>
    </location>
</feature>
<dbReference type="Pfam" id="PF01850">
    <property type="entry name" value="PIN"/>
    <property type="match status" value="1"/>
</dbReference>
<evidence type="ECO:0000256" key="8">
    <source>
        <dbReference type="HAMAP-Rule" id="MF_00265"/>
    </source>
</evidence>
<feature type="binding site" evidence="8">
    <location>
        <position position="7"/>
    </location>
    <ligand>
        <name>Mg(2+)</name>
        <dbReference type="ChEBI" id="CHEBI:18420"/>
    </ligand>
</feature>
<organism evidence="10 11">
    <name type="scientific">Herbiconiux moechotypicola</name>
    <dbReference type="NCBI Taxonomy" id="637393"/>
    <lineage>
        <taxon>Bacteria</taxon>
        <taxon>Bacillati</taxon>
        <taxon>Actinomycetota</taxon>
        <taxon>Actinomycetes</taxon>
        <taxon>Micrococcales</taxon>
        <taxon>Microbacteriaceae</taxon>
        <taxon>Herbiconiux</taxon>
    </lineage>
</organism>
<dbReference type="HAMAP" id="MF_00265">
    <property type="entry name" value="VapC_Nob1"/>
    <property type="match status" value="1"/>
</dbReference>
<evidence type="ECO:0000256" key="6">
    <source>
        <dbReference type="ARBA" id="ARBA00022842"/>
    </source>
</evidence>
<evidence type="ECO:0000256" key="7">
    <source>
        <dbReference type="ARBA" id="ARBA00038093"/>
    </source>
</evidence>
<protein>
    <recommendedName>
        <fullName evidence="8">Ribonuclease VapC</fullName>
        <shortName evidence="8">RNase VapC</shortName>
        <ecNumber evidence="8">3.1.-.-</ecNumber>
    </recommendedName>
    <alternativeName>
        <fullName evidence="8">Toxin VapC</fullName>
    </alternativeName>
</protein>
<evidence type="ECO:0000256" key="4">
    <source>
        <dbReference type="ARBA" id="ARBA00022723"/>
    </source>
</evidence>
<keyword evidence="6 8" id="KW-0460">Magnesium</keyword>
<dbReference type="InterPro" id="IPR022907">
    <property type="entry name" value="VapC_family"/>
</dbReference>
<keyword evidence="4 8" id="KW-0479">Metal-binding</keyword>
<sequence>MSNWLIDKSALARLGRSAEPDVWADRIERGRVRICVVTQLEVGYSARSLDDLRTLRGTPPLAALVTESITPAVEERALQVQEELAARGHHRGPSLADILLAATAEIAHLTVLHLDKDFELIASLTGQPVERLRLASDGDGDTGRDR</sequence>
<comment type="cofactor">
    <cofactor evidence="1 8">
        <name>Mg(2+)</name>
        <dbReference type="ChEBI" id="CHEBI:18420"/>
    </cofactor>
</comment>
<dbReference type="InterPro" id="IPR002716">
    <property type="entry name" value="PIN_dom"/>
</dbReference>
<comment type="caution">
    <text evidence="10">The sequence shown here is derived from an EMBL/GenBank/DDBJ whole genome shotgun (WGS) entry which is preliminary data.</text>
</comment>
<evidence type="ECO:0000313" key="11">
    <source>
        <dbReference type="Proteomes" id="UP001500929"/>
    </source>
</evidence>
<dbReference type="CDD" id="cd18755">
    <property type="entry name" value="PIN_MtVapC3_VapC21-like"/>
    <property type="match status" value="1"/>
</dbReference>
<evidence type="ECO:0000313" key="10">
    <source>
        <dbReference type="EMBL" id="GAA2221809.1"/>
    </source>
</evidence>
<dbReference type="Proteomes" id="UP001500929">
    <property type="component" value="Unassembled WGS sequence"/>
</dbReference>
<name>A0ABP5Q0E7_9MICO</name>
<gene>
    <name evidence="8" type="primary">vapC</name>
    <name evidence="10" type="ORF">GCM10009851_00390</name>
</gene>
<keyword evidence="8" id="KW-0800">Toxin</keyword>
<evidence type="ECO:0000256" key="5">
    <source>
        <dbReference type="ARBA" id="ARBA00022801"/>
    </source>
</evidence>
<keyword evidence="11" id="KW-1185">Reference proteome</keyword>
<dbReference type="InterPro" id="IPR029060">
    <property type="entry name" value="PIN-like_dom_sf"/>
</dbReference>
<dbReference type="Gene3D" id="3.40.50.1010">
    <property type="entry name" value="5'-nuclease"/>
    <property type="match status" value="1"/>
</dbReference>
<keyword evidence="3 8" id="KW-0540">Nuclease</keyword>
<evidence type="ECO:0000259" key="9">
    <source>
        <dbReference type="Pfam" id="PF01850"/>
    </source>
</evidence>
<reference evidence="11" key="1">
    <citation type="journal article" date="2019" name="Int. J. Syst. Evol. Microbiol.">
        <title>The Global Catalogue of Microorganisms (GCM) 10K type strain sequencing project: providing services to taxonomists for standard genome sequencing and annotation.</title>
        <authorList>
            <consortium name="The Broad Institute Genomics Platform"/>
            <consortium name="The Broad Institute Genome Sequencing Center for Infectious Disease"/>
            <person name="Wu L."/>
            <person name="Ma J."/>
        </authorList>
    </citation>
    <scope>NUCLEOTIDE SEQUENCE [LARGE SCALE GENOMIC DNA]</scope>
    <source>
        <strain evidence="11">JCM 16117</strain>
    </source>
</reference>
<dbReference type="EMBL" id="BAAAQY010000001">
    <property type="protein sequence ID" value="GAA2221809.1"/>
    <property type="molecule type" value="Genomic_DNA"/>
</dbReference>
<dbReference type="PANTHER" id="PTHR33653">
    <property type="entry name" value="RIBONUCLEASE VAPC2"/>
    <property type="match status" value="1"/>
</dbReference>
<keyword evidence="5 8" id="KW-0378">Hydrolase</keyword>
<accession>A0ABP5Q0E7</accession>
<evidence type="ECO:0000256" key="3">
    <source>
        <dbReference type="ARBA" id="ARBA00022722"/>
    </source>
</evidence>
<keyword evidence="2 8" id="KW-1277">Toxin-antitoxin system</keyword>
<evidence type="ECO:0000256" key="2">
    <source>
        <dbReference type="ARBA" id="ARBA00022649"/>
    </source>
</evidence>
<dbReference type="SUPFAM" id="SSF88723">
    <property type="entry name" value="PIN domain-like"/>
    <property type="match status" value="1"/>
</dbReference>
<comment type="function">
    <text evidence="8">Toxic component of a toxin-antitoxin (TA) system. An RNase.</text>
</comment>
<comment type="similarity">
    <text evidence="7 8">Belongs to the PINc/VapC protein family.</text>
</comment>
<dbReference type="InterPro" id="IPR050556">
    <property type="entry name" value="Type_II_TA_system_RNase"/>
</dbReference>
<dbReference type="PANTHER" id="PTHR33653:SF1">
    <property type="entry name" value="RIBONUCLEASE VAPC2"/>
    <property type="match status" value="1"/>
</dbReference>
<dbReference type="EC" id="3.1.-.-" evidence="8"/>
<feature type="binding site" evidence="8">
    <location>
        <position position="97"/>
    </location>
    <ligand>
        <name>Mg(2+)</name>
        <dbReference type="ChEBI" id="CHEBI:18420"/>
    </ligand>
</feature>
<evidence type="ECO:0000256" key="1">
    <source>
        <dbReference type="ARBA" id="ARBA00001946"/>
    </source>
</evidence>
<proteinExistence type="inferred from homology"/>
<dbReference type="RefSeq" id="WP_259478006.1">
    <property type="nucleotide sequence ID" value="NZ_BAAAQY010000001.1"/>
</dbReference>